<keyword evidence="4" id="KW-1185">Reference proteome</keyword>
<dbReference type="Pfam" id="PF08238">
    <property type="entry name" value="Sel1"/>
    <property type="match status" value="17"/>
</dbReference>
<dbReference type="PANTHER" id="PTHR11102:SF160">
    <property type="entry name" value="ERAD-ASSOCIATED E3 UBIQUITIN-PROTEIN LIGASE COMPONENT HRD3"/>
    <property type="match status" value="1"/>
</dbReference>
<dbReference type="Proteomes" id="UP001470230">
    <property type="component" value="Unassembled WGS sequence"/>
</dbReference>
<dbReference type="InterPro" id="IPR000719">
    <property type="entry name" value="Prot_kinase_dom"/>
</dbReference>
<dbReference type="InterPro" id="IPR050767">
    <property type="entry name" value="Sel1_AlgK"/>
</dbReference>
<dbReference type="PANTHER" id="PTHR11102">
    <property type="entry name" value="SEL-1-LIKE PROTEIN"/>
    <property type="match status" value="1"/>
</dbReference>
<dbReference type="EMBL" id="JAPFFF010000001">
    <property type="protein sequence ID" value="KAK8898197.1"/>
    <property type="molecule type" value="Genomic_DNA"/>
</dbReference>
<dbReference type="SMART" id="SM00220">
    <property type="entry name" value="S_TKc"/>
    <property type="match status" value="1"/>
</dbReference>
<dbReference type="InterPro" id="IPR006597">
    <property type="entry name" value="Sel1-like"/>
</dbReference>
<feature type="domain" description="Protein kinase" evidence="2">
    <location>
        <begin position="197"/>
        <end position="426"/>
    </location>
</feature>
<dbReference type="PROSITE" id="PS50011">
    <property type="entry name" value="PROTEIN_KINASE_DOM"/>
    <property type="match status" value="1"/>
</dbReference>
<protein>
    <recommendedName>
        <fullName evidence="2">Protein kinase domain-containing protein</fullName>
    </recommendedName>
</protein>
<dbReference type="SMART" id="SM00028">
    <property type="entry name" value="TPR"/>
    <property type="match status" value="3"/>
</dbReference>
<dbReference type="SUPFAM" id="SSF81901">
    <property type="entry name" value="HCP-like"/>
    <property type="match status" value="4"/>
</dbReference>
<comment type="similarity">
    <text evidence="1">Belongs to the sel-1 family.</text>
</comment>
<evidence type="ECO:0000256" key="1">
    <source>
        <dbReference type="ARBA" id="ARBA00038101"/>
    </source>
</evidence>
<dbReference type="InterPro" id="IPR019734">
    <property type="entry name" value="TPR_rpt"/>
</dbReference>
<dbReference type="SUPFAM" id="SSF56112">
    <property type="entry name" value="Protein kinase-like (PK-like)"/>
    <property type="match status" value="1"/>
</dbReference>
<name>A0ABR2L4R1_9EUKA</name>
<dbReference type="Gene3D" id="1.25.40.10">
    <property type="entry name" value="Tetratricopeptide repeat domain"/>
    <property type="match status" value="5"/>
</dbReference>
<gene>
    <name evidence="3" type="ORF">M9Y10_000471</name>
</gene>
<evidence type="ECO:0000259" key="2">
    <source>
        <dbReference type="PROSITE" id="PS50011"/>
    </source>
</evidence>
<dbReference type="Gene3D" id="1.10.510.10">
    <property type="entry name" value="Transferase(Phosphotransferase) domain 1"/>
    <property type="match status" value="1"/>
</dbReference>
<accession>A0ABR2L4R1</accession>
<dbReference type="SMART" id="SM00671">
    <property type="entry name" value="SEL1"/>
    <property type="match status" value="18"/>
</dbReference>
<dbReference type="CDD" id="cd00180">
    <property type="entry name" value="PKc"/>
    <property type="match status" value="1"/>
</dbReference>
<reference evidence="3 4" key="1">
    <citation type="submission" date="2024-04" db="EMBL/GenBank/DDBJ databases">
        <title>Tritrichomonas musculus Genome.</title>
        <authorList>
            <person name="Alves-Ferreira E."/>
            <person name="Grigg M."/>
            <person name="Lorenzi H."/>
            <person name="Galac M."/>
        </authorList>
    </citation>
    <scope>NUCLEOTIDE SEQUENCE [LARGE SCALE GENOMIC DNA]</scope>
    <source>
        <strain evidence="3 4">EAF2021</strain>
    </source>
</reference>
<dbReference type="InterPro" id="IPR011990">
    <property type="entry name" value="TPR-like_helical_dom_sf"/>
</dbReference>
<evidence type="ECO:0000313" key="3">
    <source>
        <dbReference type="EMBL" id="KAK8898197.1"/>
    </source>
</evidence>
<dbReference type="InterPro" id="IPR011009">
    <property type="entry name" value="Kinase-like_dom_sf"/>
</dbReference>
<dbReference type="Pfam" id="PF00069">
    <property type="entry name" value="Pkinase"/>
    <property type="match status" value="1"/>
</dbReference>
<comment type="caution">
    <text evidence="3">The sequence shown here is derived from an EMBL/GenBank/DDBJ whole genome shotgun (WGS) entry which is preliminary data.</text>
</comment>
<evidence type="ECO:0000313" key="4">
    <source>
        <dbReference type="Proteomes" id="UP001470230"/>
    </source>
</evidence>
<proteinExistence type="inferred from homology"/>
<organism evidence="3 4">
    <name type="scientific">Tritrichomonas musculus</name>
    <dbReference type="NCBI Taxonomy" id="1915356"/>
    <lineage>
        <taxon>Eukaryota</taxon>
        <taxon>Metamonada</taxon>
        <taxon>Parabasalia</taxon>
        <taxon>Tritrichomonadida</taxon>
        <taxon>Tritrichomonadidae</taxon>
        <taxon>Tritrichomonas</taxon>
    </lineage>
</organism>
<sequence>MQEPILEIVQLLKKEKIQINNKSLNKILKNFSFLHVSENLIIQEENNNIVQNIKDSKLLVFDKTDDGNYWIICFKNTIIITYQSNLFYLNELFSQNLNLKICYLSQIKEISSDKNPYLLQFKETICKSDEIQAFEAHFSLQNSLKSSINKEWCKIKKCISAFLIKQSYLSISNSRINDFYNNKDEPIKEKDINEDDCITLRNIGIGSVFRVDLIYHINKGKLYAKKVQHIPSSEMPKLFFREINNYMNIKHPFLPMFYCSNEVKHYYIIEFINGKTLSNINELNLTENEKMTILFEIMITIDYLHHKKYVIRDLKPNNVMIDESKTAVIIDFDRMINLNDISDNQIYTSDFQSYYTANELKEGNFSYEKCDIYSFGMLLCYIMTEKVPNDPESIKYNDLSDMCKMCIDKIPEKRPTLSNLIIEFFINHYNQIQFKNYFEIDEDYLNSIYEKETIQTMKNLVQNPNDPETQLGLGFIYSQGKYVRKDLNKAFNYFELAANQNLDCAKLIFNIISSQNMYVINDINKAINYLIAIADHDNVFAQFVIGRVYTDAQYVSPDFNKAFHYLSLSANQGEIEAQLYLGDIFINRIFGIRDVNKAIYYYGLAANQNDADALSYLGDIYFHKEFGIQDVNKGLSYYNQAANLKSVIALHQLGNIYYAGLNVKRDINKAIEYYTLASNLNSATSQCQLGMIYEKGVFIEKDMKKAIYYYTLAADQNSSIAQYQLGLIYEEGQYVKLDLQKAIHYYELASKSNVDAQFHLGRIYHLIEIDYNKAIYYYKLAVNQNHQQAQFNLASIYYNIRDYQNAIYYYQLSAAQNNCFAQYNIGVMYLEGIYTKKDVNKAIKYFELSANQNFVESIFKLFTIYAEGKDVPQNINKAVNYLELASKLNDPRAQFNLGFMYHEGRLTTRDINKAIFYYNLAANQNYCYAIYNLAVLYFEGKYVEKDINKTFNYLKKIDFDKNAQYILGIIYSRPQFGKFNINEAIRYYTLSANQNYPQAQYFLSEIYSKSQYGKIDYDKSIYYLTRSSNLNFREAQFKLGLYYYEGKHVQRNINKGILLMTLSAKQLHVDANFVLGFLYQEGKYINRDMDKAIGFYKEASSFNNQYAKNNLGFIYRKKNNLSYSIELFKEAIRQNNDVLASYNLANIYFYTEIIQDQINKSIDLLIFPSKCNFYPAQLLLSIILIKKVGYDIEEIKKEINKNVKLIDVSTIIIEVIQSIKLNTDSQYDFYFTELNRIYFLYNYLCDPIESFNLYERKQSNKLNLKDINSEFYKGFDIYL</sequence>